<gene>
    <name evidence="1" type="ORF">SGFS_011290</name>
</gene>
<protein>
    <submittedName>
        <fullName evidence="1">Uncharacterized protein</fullName>
    </submittedName>
</protein>
<proteinExistence type="predicted"/>
<dbReference type="Proteomes" id="UP001321542">
    <property type="component" value="Chromosome"/>
</dbReference>
<evidence type="ECO:0000313" key="1">
    <source>
        <dbReference type="EMBL" id="BBC29835.1"/>
    </source>
</evidence>
<accession>A0ABM7F275</accession>
<organism evidence="1 2">
    <name type="scientific">Streptomyces graminofaciens</name>
    <dbReference type="NCBI Taxonomy" id="68212"/>
    <lineage>
        <taxon>Bacteria</taxon>
        <taxon>Bacillati</taxon>
        <taxon>Actinomycetota</taxon>
        <taxon>Actinomycetes</taxon>
        <taxon>Kitasatosporales</taxon>
        <taxon>Streptomycetaceae</taxon>
        <taxon>Streptomyces</taxon>
    </lineage>
</organism>
<evidence type="ECO:0000313" key="2">
    <source>
        <dbReference type="Proteomes" id="UP001321542"/>
    </source>
</evidence>
<sequence length="68" mass="6960">MRRVSERDAPALTAAAEAVGIRVLAIGTINGPEAAARSSAALDDTAITLTCTDPAVAQRSRPKEEPAS</sequence>
<dbReference type="EMBL" id="AP018448">
    <property type="protein sequence ID" value="BBC29835.1"/>
    <property type="molecule type" value="Genomic_DNA"/>
</dbReference>
<reference evidence="1 2" key="1">
    <citation type="journal article" date="2010" name="ChemBioChem">
        <title>Cloning and characterization of the biosynthetic gene cluster of 16-membered macrolide antibiotic FD-891: involvement of a dual functional cytochrome P450 monooxygenase catalyzing epoxidation and hydroxylation.</title>
        <authorList>
            <person name="Kudo F."/>
            <person name="Motegi A."/>
            <person name="Mizoue K."/>
            <person name="Eguchi T."/>
        </authorList>
    </citation>
    <scope>NUCLEOTIDE SEQUENCE [LARGE SCALE GENOMIC DNA]</scope>
    <source>
        <strain evidence="1 2">A-8890</strain>
    </source>
</reference>
<reference evidence="1 2" key="2">
    <citation type="journal article" date="2023" name="ChemBioChem">
        <title>Acyltransferase Domain Exchange between Two Independent Type I Polyketide Synthases in the Same Producer Strain of Macrolide Antibiotics.</title>
        <authorList>
            <person name="Kudo F."/>
            <person name="Kishikawa K."/>
            <person name="Tsuboi K."/>
            <person name="Kido T."/>
            <person name="Usui T."/>
            <person name="Hashimoto J."/>
            <person name="Shin-Ya K."/>
            <person name="Miyanaga A."/>
            <person name="Eguchi T."/>
        </authorList>
    </citation>
    <scope>NUCLEOTIDE SEQUENCE [LARGE SCALE GENOMIC DNA]</scope>
    <source>
        <strain evidence="1 2">A-8890</strain>
    </source>
</reference>
<keyword evidence="2" id="KW-1185">Reference proteome</keyword>
<name>A0ABM7F275_9ACTN</name>